<comment type="subunit">
    <text evidence="3">NDH-1 is composed of 14 different subunits. Subunits NuoB, C, D, E, F, and G constitute the peripheral sector of the complex.</text>
</comment>
<comment type="subcellular location">
    <subcellularLocation>
        <location evidence="3">Cell membrane</location>
        <topology evidence="3">Peripheral membrane protein</topology>
        <orientation evidence="3">Cytoplasmic side</orientation>
    </subcellularLocation>
</comment>
<dbReference type="SUPFAM" id="SSF143243">
    <property type="entry name" value="Nqo5-like"/>
    <property type="match status" value="1"/>
</dbReference>
<keyword evidence="3" id="KW-0472">Membrane</keyword>
<name>A0ABP9PDY1_9ACTN</name>
<dbReference type="Proteomes" id="UP001500221">
    <property type="component" value="Unassembled WGS sequence"/>
</dbReference>
<organism evidence="6 7">
    <name type="scientific">Nocardioides marinquilinus</name>
    <dbReference type="NCBI Taxonomy" id="1210400"/>
    <lineage>
        <taxon>Bacteria</taxon>
        <taxon>Bacillati</taxon>
        <taxon>Actinomycetota</taxon>
        <taxon>Actinomycetes</taxon>
        <taxon>Propionibacteriales</taxon>
        <taxon>Nocardioidaceae</taxon>
        <taxon>Nocardioides</taxon>
    </lineage>
</organism>
<dbReference type="Gene3D" id="3.30.460.80">
    <property type="entry name" value="NADH:ubiquinone oxidoreductase, 30kDa subunit"/>
    <property type="match status" value="1"/>
</dbReference>
<keyword evidence="7" id="KW-1185">Reference proteome</keyword>
<feature type="region of interest" description="Disordered" evidence="4">
    <location>
        <begin position="1"/>
        <end position="25"/>
    </location>
</feature>
<evidence type="ECO:0000256" key="3">
    <source>
        <dbReference type="HAMAP-Rule" id="MF_01357"/>
    </source>
</evidence>
<evidence type="ECO:0000313" key="7">
    <source>
        <dbReference type="Proteomes" id="UP001500221"/>
    </source>
</evidence>
<dbReference type="NCBIfam" id="TIGR01961">
    <property type="entry name" value="NuoC_fam"/>
    <property type="match status" value="1"/>
</dbReference>
<keyword evidence="3" id="KW-0874">Quinone</keyword>
<evidence type="ECO:0000259" key="5">
    <source>
        <dbReference type="Pfam" id="PF00329"/>
    </source>
</evidence>
<dbReference type="RefSeq" id="WP_345456067.1">
    <property type="nucleotide sequence ID" value="NZ_BAABKG010000002.1"/>
</dbReference>
<comment type="similarity">
    <text evidence="1 3">Belongs to the complex I 30 kDa subunit family.</text>
</comment>
<comment type="function">
    <text evidence="3">NDH-1 shuttles electrons from NADH, via FMN and iron-sulfur (Fe-S) centers, to quinones in the respiratory chain. The immediate electron acceptor for the enzyme in this species is believed to be a menaquinone. Couples the redox reaction to proton translocation (for every two electrons transferred, four hydrogen ions are translocated across the cytoplasmic membrane), and thus conserves the redox energy in a proton gradient.</text>
</comment>
<dbReference type="InterPro" id="IPR001268">
    <property type="entry name" value="NADH_UbQ_OxRdtase_30kDa_su"/>
</dbReference>
<keyword evidence="3" id="KW-0520">NAD</keyword>
<feature type="region of interest" description="Disordered" evidence="4">
    <location>
        <begin position="215"/>
        <end position="237"/>
    </location>
</feature>
<proteinExistence type="inferred from homology"/>
<evidence type="ECO:0000256" key="1">
    <source>
        <dbReference type="ARBA" id="ARBA00007569"/>
    </source>
</evidence>
<keyword evidence="2 3" id="KW-0813">Transport</keyword>
<dbReference type="EC" id="7.1.1.-" evidence="3"/>
<feature type="domain" description="NADH:ubiquinone oxidoreductase 30kDa subunit" evidence="5">
    <location>
        <begin position="96"/>
        <end position="217"/>
    </location>
</feature>
<dbReference type="NCBIfam" id="NF005856">
    <property type="entry name" value="PRK07785.1"/>
    <property type="match status" value="1"/>
</dbReference>
<dbReference type="InterPro" id="IPR010218">
    <property type="entry name" value="NADH_DH_suC"/>
</dbReference>
<dbReference type="HAMAP" id="MF_01357">
    <property type="entry name" value="NDH1_NuoC"/>
    <property type="match status" value="1"/>
</dbReference>
<sequence length="237" mass="26231">MADEDKTTGPDQGEEKVPATTGTPDAEVRAVGARTGMFGVRGTGDTSGYGGLVAPIVFPGAAQRPYGGWFDEVADALEQSVPLHRVVVHRGEITFHVRREDLTAVVRHLRDHPSLRFEFLSGVSGVHYPDDAGAELHAVYHLLSMTYNRRVRLEVAVPDDDPHLPSVVATYPTADWHERETYDMFGIVFDDHPALTRILMPDDWPGHPQRKDYPLGGIPVEYKGGTIPPPDQRRSYN</sequence>
<comment type="caution">
    <text evidence="6">The sequence shown here is derived from an EMBL/GenBank/DDBJ whole genome shotgun (WGS) entry which is preliminary data.</text>
</comment>
<reference evidence="7" key="1">
    <citation type="journal article" date="2019" name="Int. J. Syst. Evol. Microbiol.">
        <title>The Global Catalogue of Microorganisms (GCM) 10K type strain sequencing project: providing services to taxonomists for standard genome sequencing and annotation.</title>
        <authorList>
            <consortium name="The Broad Institute Genomics Platform"/>
            <consortium name="The Broad Institute Genome Sequencing Center for Infectious Disease"/>
            <person name="Wu L."/>
            <person name="Ma J."/>
        </authorList>
    </citation>
    <scope>NUCLEOTIDE SEQUENCE [LARGE SCALE GENOMIC DNA]</scope>
    <source>
        <strain evidence="7">JCM 18459</strain>
    </source>
</reference>
<feature type="compositionally biased region" description="Basic and acidic residues" evidence="4">
    <location>
        <begin position="1"/>
        <end position="17"/>
    </location>
</feature>
<dbReference type="PANTHER" id="PTHR10884:SF14">
    <property type="entry name" value="NADH DEHYDROGENASE [UBIQUINONE] IRON-SULFUR PROTEIN 3, MITOCHONDRIAL"/>
    <property type="match status" value="1"/>
</dbReference>
<protein>
    <recommendedName>
        <fullName evidence="3">NADH-quinone oxidoreductase subunit C</fullName>
        <ecNumber evidence="3">7.1.1.-</ecNumber>
    </recommendedName>
    <alternativeName>
        <fullName evidence="3">NADH dehydrogenase I subunit C</fullName>
    </alternativeName>
    <alternativeName>
        <fullName evidence="3">NDH-1 subunit C</fullName>
    </alternativeName>
</protein>
<evidence type="ECO:0000256" key="2">
    <source>
        <dbReference type="ARBA" id="ARBA00022448"/>
    </source>
</evidence>
<dbReference type="Pfam" id="PF00329">
    <property type="entry name" value="Complex1_30kDa"/>
    <property type="match status" value="1"/>
</dbReference>
<comment type="catalytic activity">
    <reaction evidence="3">
        <text>a quinone + NADH + 5 H(+)(in) = a quinol + NAD(+) + 4 H(+)(out)</text>
        <dbReference type="Rhea" id="RHEA:57888"/>
        <dbReference type="ChEBI" id="CHEBI:15378"/>
        <dbReference type="ChEBI" id="CHEBI:24646"/>
        <dbReference type="ChEBI" id="CHEBI:57540"/>
        <dbReference type="ChEBI" id="CHEBI:57945"/>
        <dbReference type="ChEBI" id="CHEBI:132124"/>
    </reaction>
</comment>
<dbReference type="InterPro" id="IPR037232">
    <property type="entry name" value="NADH_quin_OxRdtase_su_C/D-like"/>
</dbReference>
<evidence type="ECO:0000256" key="4">
    <source>
        <dbReference type="SAM" id="MobiDB-lite"/>
    </source>
</evidence>
<dbReference type="EMBL" id="BAABKG010000002">
    <property type="protein sequence ID" value="GAA5145026.1"/>
    <property type="molecule type" value="Genomic_DNA"/>
</dbReference>
<evidence type="ECO:0000313" key="6">
    <source>
        <dbReference type="EMBL" id="GAA5145026.1"/>
    </source>
</evidence>
<accession>A0ABP9PDY1</accession>
<keyword evidence="3" id="KW-1003">Cell membrane</keyword>
<keyword evidence="3" id="KW-1278">Translocase</keyword>
<gene>
    <name evidence="3" type="primary">nuoC</name>
    <name evidence="6" type="ORF">GCM10023340_13640</name>
</gene>
<dbReference type="PANTHER" id="PTHR10884">
    <property type="entry name" value="NADH DEHYDROGENASE UBIQUINONE IRON-SULFUR PROTEIN 3"/>
    <property type="match status" value="1"/>
</dbReference>